<dbReference type="Pfam" id="PF09586">
    <property type="entry name" value="YfhO"/>
    <property type="match status" value="1"/>
</dbReference>
<accession>A0A1V4IJZ0</accession>
<evidence type="ECO:0000256" key="1">
    <source>
        <dbReference type="SAM" id="Phobius"/>
    </source>
</evidence>
<dbReference type="PANTHER" id="PTHR38454:SF1">
    <property type="entry name" value="INTEGRAL MEMBRANE PROTEIN"/>
    <property type="match status" value="1"/>
</dbReference>
<dbReference type="PANTHER" id="PTHR38454">
    <property type="entry name" value="INTEGRAL MEMBRANE PROTEIN-RELATED"/>
    <property type="match status" value="1"/>
</dbReference>
<proteinExistence type="predicted"/>
<feature type="transmembrane region" description="Helical" evidence="1">
    <location>
        <begin position="168"/>
        <end position="187"/>
    </location>
</feature>
<feature type="transmembrane region" description="Helical" evidence="1">
    <location>
        <begin position="194"/>
        <end position="227"/>
    </location>
</feature>
<evidence type="ECO:0000313" key="3">
    <source>
        <dbReference type="Proteomes" id="UP000190080"/>
    </source>
</evidence>
<dbReference type="EMBL" id="MZGV01000033">
    <property type="protein sequence ID" value="OPJ60331.1"/>
    <property type="molecule type" value="Genomic_DNA"/>
</dbReference>
<organism evidence="2 3">
    <name type="scientific">Clostridium oryzae</name>
    <dbReference type="NCBI Taxonomy" id="1450648"/>
    <lineage>
        <taxon>Bacteria</taxon>
        <taxon>Bacillati</taxon>
        <taxon>Bacillota</taxon>
        <taxon>Clostridia</taxon>
        <taxon>Eubacteriales</taxon>
        <taxon>Clostridiaceae</taxon>
        <taxon>Clostridium</taxon>
    </lineage>
</organism>
<comment type="caution">
    <text evidence="2">The sequence shown here is derived from an EMBL/GenBank/DDBJ whole genome shotgun (WGS) entry which is preliminary data.</text>
</comment>
<dbReference type="Proteomes" id="UP000190080">
    <property type="component" value="Unassembled WGS sequence"/>
</dbReference>
<feature type="transmembrane region" description="Helical" evidence="1">
    <location>
        <begin position="358"/>
        <end position="377"/>
    </location>
</feature>
<feature type="transmembrane region" description="Helical" evidence="1">
    <location>
        <begin position="445"/>
        <end position="464"/>
    </location>
</feature>
<feature type="transmembrane region" description="Helical" evidence="1">
    <location>
        <begin position="389"/>
        <end position="410"/>
    </location>
</feature>
<feature type="transmembrane region" description="Helical" evidence="1">
    <location>
        <begin position="869"/>
        <end position="888"/>
    </location>
</feature>
<feature type="transmembrane region" description="Helical" evidence="1">
    <location>
        <begin position="416"/>
        <end position="433"/>
    </location>
</feature>
<keyword evidence="3" id="KW-1185">Reference proteome</keyword>
<feature type="transmembrane region" description="Helical" evidence="1">
    <location>
        <begin position="334"/>
        <end position="352"/>
    </location>
</feature>
<keyword evidence="1" id="KW-0812">Transmembrane</keyword>
<keyword evidence="1" id="KW-0472">Membrane</keyword>
<feature type="transmembrane region" description="Helical" evidence="1">
    <location>
        <begin position="12"/>
        <end position="35"/>
    </location>
</feature>
<feature type="transmembrane region" description="Helical" evidence="1">
    <location>
        <begin position="247"/>
        <end position="266"/>
    </location>
</feature>
<dbReference type="InterPro" id="IPR018580">
    <property type="entry name" value="Uncharacterised_YfhO"/>
</dbReference>
<keyword evidence="1" id="KW-1133">Transmembrane helix</keyword>
<evidence type="ECO:0000313" key="2">
    <source>
        <dbReference type="EMBL" id="OPJ60331.1"/>
    </source>
</evidence>
<name>A0A1V4IJZ0_9CLOT</name>
<dbReference type="AlphaFoldDB" id="A0A1V4IJZ0"/>
<reference evidence="2 3" key="1">
    <citation type="submission" date="2017-03" db="EMBL/GenBank/DDBJ databases">
        <title>Genome sequence of Clostridium oryzae DSM 28571.</title>
        <authorList>
            <person name="Poehlein A."/>
            <person name="Daniel R."/>
        </authorList>
    </citation>
    <scope>NUCLEOTIDE SEQUENCE [LARGE SCALE GENOMIC DNA]</scope>
    <source>
        <strain evidence="2 3">DSM 28571</strain>
    </source>
</reference>
<protein>
    <submittedName>
        <fullName evidence="2">Bacterial membrane protein YfhO</fullName>
    </submittedName>
</protein>
<dbReference type="RefSeq" id="WP_169911634.1">
    <property type="nucleotide sequence ID" value="NZ_MZGV01000033.1"/>
</dbReference>
<feature type="transmembrane region" description="Helical" evidence="1">
    <location>
        <begin position="118"/>
        <end position="138"/>
    </location>
</feature>
<sequence>MITIKARINEKLRYILIYSALFALMGLIIFSPFIAEHKSFVWISDGTDQHYTSLIYYSRYLRNLIKKIFIEGKFELPMWDFKIGQGSDILTTLSYYCIGDPLTVLSIFFDEAKMEMCYNFLTILRLYLSGLSFSAYCFYIKQSKLSTLTGALVYTFCGYALLALRHPFFLNPLIYLPILFLGIDKILKKEKPFIFVGIVFISAISNFYFLYMLSLQVFIYAVIRYFYIDETSKRLKDFLVAAVKAFMYYMLGIAMAAFVLLPIILVMKETSRFGESRGGLICIYPIQYYSEVFSSLFYIPRINYWSCLGYPATGVFVVLSLFHSKSPNFKQLKIAFIIGVACFTIPAAAYLFNGFAYVSNRWIFGFSFVTALVFAVVQPHLKNHINQSTWASVTVWIVLLLDVNIFIWLIGYKGEYIPAAALIVSSAAVFFAYKYRSCFGYRGFEYIFAALTIISICVNGNLLYNRRYRKVINEFSYKNEYLKNIINSPMKLAAKIKDSDFFRVDTYRWCFTKAGERREVSDNEAMLLNYRGISTYFSLINPNYSRYINKLDVIGILDLNRIYSLDNRTTLNALASVKYFLSSAKQHSAVPYGYEPIKKMHLAEDQITLYKNKYFLPLGYTYTSSIKASDFEKLDLIDKQQVMLEKVILEDDINIGGNDKKLYSSKVIKVPYKEIRNQKIDIKYYRPYHVHNYSFKTVPNSEVYVVIKNVKFTGASKFYLIAETDNTIKFAKFYNKGEAYYFGRKNAVINLGYFKNSISDFMLYVNKAGELSYDEMNIVCVPMNDYADKINVLKDERLENISVSNNTVSGNITIRQNKILYLSIPYSSGWKVKVDGKNALIYKANIMYMAVPLQKGNYNVELTYCTPGLKTGAAISIGASILFIFLFLKK</sequence>
<dbReference type="STRING" id="1450648.CLORY_29060"/>
<feature type="transmembrane region" description="Helical" evidence="1">
    <location>
        <begin position="302"/>
        <end position="322"/>
    </location>
</feature>
<gene>
    <name evidence="2" type="ORF">CLORY_29060</name>
</gene>